<dbReference type="Pfam" id="PF08861">
    <property type="entry name" value="DUF1828"/>
    <property type="match status" value="1"/>
</dbReference>
<reference evidence="2 4" key="1">
    <citation type="submission" date="2015-11" db="EMBL/GenBank/DDBJ databases">
        <title>Expanding the genomic diversity of Burkholderia species for the development of highly accurate diagnostics.</title>
        <authorList>
            <person name="Sahl J."/>
            <person name="Keim P."/>
            <person name="Wagner D."/>
        </authorList>
    </citation>
    <scope>NUCLEOTIDE SEQUENCE [LARGE SCALE GENOMIC DNA]</scope>
    <source>
        <strain evidence="2 4">MSMB1960WGS</strain>
    </source>
</reference>
<comment type="caution">
    <text evidence="2">The sequence shown here is derived from an EMBL/GenBank/DDBJ whole genome shotgun (WGS) entry which is preliminary data.</text>
</comment>
<name>A0A125JDN3_9BURK</name>
<dbReference type="RefSeq" id="WP_059565523.1">
    <property type="nucleotide sequence ID" value="NZ_LOVT01000084.1"/>
</dbReference>
<evidence type="ECO:0000259" key="1">
    <source>
        <dbReference type="Pfam" id="PF08861"/>
    </source>
</evidence>
<gene>
    <name evidence="3" type="ORF">DF017_29720</name>
    <name evidence="2" type="ORF">WT44_24550</name>
</gene>
<dbReference type="Proteomes" id="UP000281098">
    <property type="component" value="Unassembled WGS sequence"/>
</dbReference>
<protein>
    <submittedName>
        <fullName evidence="3">DUF1828 domain-containing protein</fullName>
    </submittedName>
</protein>
<evidence type="ECO:0000313" key="2">
    <source>
        <dbReference type="EMBL" id="KWA57603.1"/>
    </source>
</evidence>
<dbReference type="InterPro" id="IPR014960">
    <property type="entry name" value="DUF1828"/>
</dbReference>
<evidence type="ECO:0000313" key="4">
    <source>
        <dbReference type="Proteomes" id="UP000068603"/>
    </source>
</evidence>
<evidence type="ECO:0000313" key="5">
    <source>
        <dbReference type="Proteomes" id="UP000281098"/>
    </source>
</evidence>
<sequence>MTANLCQDICGKLGFGCETLAAEDGGIMALDTPFGFSDGTPFTIYAEHLNGMVRFFDSQETLFHAMGRGIRSFQSRKYQSVRSLVAKYDVLVSESGEIESYVQDSKMPAGFARYVSALLDVSDWVDENAGTDLADKQSRLVQEAQLYLTAINPNTPAVKSTVRARGMSGKEYGFDLMQGDTQIDAISAHPAAAASELYKLVDLRGKTLTADMSIIVVIDDRGSIDQADKEASVLGQYAETWPMRRLIHAASTATPIRH</sequence>
<dbReference type="Proteomes" id="UP000068603">
    <property type="component" value="Unassembled WGS sequence"/>
</dbReference>
<proteinExistence type="predicted"/>
<keyword evidence="5" id="KW-1185">Reference proteome</keyword>
<evidence type="ECO:0000313" key="3">
    <source>
        <dbReference type="EMBL" id="RQY84581.1"/>
    </source>
</evidence>
<accession>A0A125JDN3</accession>
<reference evidence="3 5" key="2">
    <citation type="submission" date="2018-08" db="EMBL/GenBank/DDBJ databases">
        <title>Comparative analysis of Burkholderia isolates from Puerto Rico.</title>
        <authorList>
            <person name="Hall C."/>
            <person name="Sahl J."/>
            <person name="Wagner D."/>
        </authorList>
    </citation>
    <scope>NUCLEOTIDE SEQUENCE [LARGE SCALE GENOMIC DNA]</scope>
    <source>
        <strain evidence="3 5">Bp8966</strain>
    </source>
</reference>
<feature type="domain" description="DUF1828" evidence="1">
    <location>
        <begin position="32"/>
        <end position="121"/>
    </location>
</feature>
<dbReference type="AlphaFoldDB" id="A0A125JDN3"/>
<dbReference type="EMBL" id="QTPM01000054">
    <property type="protein sequence ID" value="RQY84581.1"/>
    <property type="molecule type" value="Genomic_DNA"/>
</dbReference>
<dbReference type="EMBL" id="LPHB01000060">
    <property type="protein sequence ID" value="KWA57603.1"/>
    <property type="molecule type" value="Genomic_DNA"/>
</dbReference>
<organism evidence="2">
    <name type="scientific">Burkholderia stagnalis</name>
    <dbReference type="NCBI Taxonomy" id="1503054"/>
    <lineage>
        <taxon>Bacteria</taxon>
        <taxon>Pseudomonadati</taxon>
        <taxon>Pseudomonadota</taxon>
        <taxon>Betaproteobacteria</taxon>
        <taxon>Burkholderiales</taxon>
        <taxon>Burkholderiaceae</taxon>
        <taxon>Burkholderia</taxon>
        <taxon>Burkholderia cepacia complex</taxon>
    </lineage>
</organism>